<comment type="similarity">
    <text evidence="2">Belongs to the NOC2 family.</text>
</comment>
<gene>
    <name evidence="5" type="ORF">ASIM_LOCUS10103</name>
</gene>
<dbReference type="GO" id="GO:0030691">
    <property type="term" value="C:Noc2p-Noc3p complex"/>
    <property type="evidence" value="ECO:0007669"/>
    <property type="project" value="TreeGrafter"/>
</dbReference>
<organism evidence="7">
    <name type="scientific">Anisakis simplex</name>
    <name type="common">Herring worm</name>
    <dbReference type="NCBI Taxonomy" id="6269"/>
    <lineage>
        <taxon>Eukaryota</taxon>
        <taxon>Metazoa</taxon>
        <taxon>Ecdysozoa</taxon>
        <taxon>Nematoda</taxon>
        <taxon>Chromadorea</taxon>
        <taxon>Rhabditida</taxon>
        <taxon>Spirurina</taxon>
        <taxon>Ascaridomorpha</taxon>
        <taxon>Ascaridoidea</taxon>
        <taxon>Anisakidae</taxon>
        <taxon>Anisakis</taxon>
        <taxon>Anisakis simplex complex</taxon>
    </lineage>
</organism>
<evidence type="ECO:0000256" key="2">
    <source>
        <dbReference type="ARBA" id="ARBA00005907"/>
    </source>
</evidence>
<evidence type="ECO:0000256" key="1">
    <source>
        <dbReference type="ARBA" id="ARBA00004123"/>
    </source>
</evidence>
<dbReference type="Proteomes" id="UP000267096">
    <property type="component" value="Unassembled WGS sequence"/>
</dbReference>
<evidence type="ECO:0000313" key="7">
    <source>
        <dbReference type="WBParaSite" id="ASIM_0001037201-mRNA-1"/>
    </source>
</evidence>
<name>A0A0M3JRK6_ANISI</name>
<dbReference type="GO" id="GO:0042273">
    <property type="term" value="P:ribosomal large subunit biogenesis"/>
    <property type="evidence" value="ECO:0007669"/>
    <property type="project" value="TreeGrafter"/>
</dbReference>
<evidence type="ECO:0000313" key="5">
    <source>
        <dbReference type="EMBL" id="VDK42340.1"/>
    </source>
</evidence>
<dbReference type="PANTHER" id="PTHR12687:SF4">
    <property type="entry name" value="NUCLEOLAR COMPLEX PROTEIN 2 HOMOLOG"/>
    <property type="match status" value="1"/>
</dbReference>
<dbReference type="GO" id="GO:0005654">
    <property type="term" value="C:nucleoplasm"/>
    <property type="evidence" value="ECO:0007669"/>
    <property type="project" value="TreeGrafter"/>
</dbReference>
<dbReference type="GO" id="GO:0000122">
    <property type="term" value="P:negative regulation of transcription by RNA polymerase II"/>
    <property type="evidence" value="ECO:0007669"/>
    <property type="project" value="TreeGrafter"/>
</dbReference>
<comment type="subcellular location">
    <subcellularLocation>
        <location evidence="1">Nucleus</location>
    </subcellularLocation>
</comment>
<dbReference type="AlphaFoldDB" id="A0A0M3JRK6"/>
<proteinExistence type="inferred from homology"/>
<evidence type="ECO:0000256" key="3">
    <source>
        <dbReference type="ARBA" id="ARBA00023242"/>
    </source>
</evidence>
<feature type="compositionally biased region" description="Basic and acidic residues" evidence="4">
    <location>
        <begin position="714"/>
        <end position="728"/>
    </location>
</feature>
<dbReference type="PANTHER" id="PTHR12687">
    <property type="entry name" value="NUCLEOLAR COMPLEX 2 AND RAD4-RELATED"/>
    <property type="match status" value="1"/>
</dbReference>
<feature type="region of interest" description="Disordered" evidence="4">
    <location>
        <begin position="699"/>
        <end position="728"/>
    </location>
</feature>
<dbReference type="GO" id="GO:0003714">
    <property type="term" value="F:transcription corepressor activity"/>
    <property type="evidence" value="ECO:0007669"/>
    <property type="project" value="TreeGrafter"/>
</dbReference>
<feature type="region of interest" description="Disordered" evidence="4">
    <location>
        <begin position="1"/>
        <end position="32"/>
    </location>
</feature>
<dbReference type="InterPro" id="IPR005343">
    <property type="entry name" value="Noc2"/>
</dbReference>
<keyword evidence="3" id="KW-0539">Nucleus</keyword>
<dbReference type="OrthoDB" id="10266662at2759"/>
<dbReference type="EMBL" id="UYRR01030983">
    <property type="protein sequence ID" value="VDK42340.1"/>
    <property type="molecule type" value="Genomic_DNA"/>
</dbReference>
<dbReference type="GO" id="GO:0030690">
    <property type="term" value="C:Noc1p-Noc2p complex"/>
    <property type="evidence" value="ECO:0007669"/>
    <property type="project" value="TreeGrafter"/>
</dbReference>
<dbReference type="WBParaSite" id="ASIM_0001037201-mRNA-1">
    <property type="protein sequence ID" value="ASIM_0001037201-mRNA-1"/>
    <property type="gene ID" value="ASIM_0001037201"/>
</dbReference>
<sequence>MSGDGSNSKLTRREIRKSRIESKNAAGKAERDGIVAGQKTVKKVKEIKKKATSPPKVTHKEELEKIAKNDPEFFKFLREQDADLLQFNESDVESLSSDEPDEVIDAPDDDKVYDEADVTNIRTDHNGRRIVDSLSVSALREAFITSEKVPPWAVRTAVKAFMACVSRVGADIEPPAFVINDNKIFEEIIRLCFQHLGRALFEVLDPIDEKLSEKNGNIEEEHTENKTVKCHSVNSSKFRKWKKWSVIVKQYLHAVLLFLNEVQNTDVIVCTLRAIAQIVELYAHFVKLSKILIKSVVRIWSRKTLECRVASMLVLCKLVRVDKLLYPSLLKCCYFAYVSNVREVSAETCLLISFMQKAFSEITLIYPSISYPYAFIYIRQTAIHLRNAMIAKRKDLIQTVYNWQFIQCLYLWAHVISRAFSVRDSNETSALHELVYPLCQIIIATMRLFPSARYAPLRLHCIKILMLLQVNCRIYVPTLAQSIQLLDEIKLVLKKKPSKGKGTIKCLDMNCILKASTSQLEDAGFREAMLEELFKVQLEAAYLLRSSCAFSDVIYPLDGQLKHFLRDCRNADVVRLFKSLHSKLLEHAKWMDVIVESREVVLNDQFCMASLEATLSTSESPLAKFYESWHKIWAMQQKTLTQFNTVKKTMETKVELNSESISHNARTNEDITKEYKIEGNVDAKVKNEGSNVIAEMKVNGTQKVSTRKKKRKTNLPEEKTEKRAIGTERDRDELIDFVMSDSD</sequence>
<dbReference type="Pfam" id="PF03715">
    <property type="entry name" value="Noc2"/>
    <property type="match status" value="1"/>
</dbReference>
<evidence type="ECO:0000256" key="4">
    <source>
        <dbReference type="SAM" id="MobiDB-lite"/>
    </source>
</evidence>
<keyword evidence="6" id="KW-1185">Reference proteome</keyword>
<reference evidence="5 6" key="2">
    <citation type="submission" date="2018-11" db="EMBL/GenBank/DDBJ databases">
        <authorList>
            <consortium name="Pathogen Informatics"/>
        </authorList>
    </citation>
    <scope>NUCLEOTIDE SEQUENCE [LARGE SCALE GENOMIC DNA]</scope>
</reference>
<accession>A0A0M3JRK6</accession>
<feature type="compositionally biased region" description="Basic and acidic residues" evidence="4">
    <location>
        <begin position="11"/>
        <end position="32"/>
    </location>
</feature>
<reference evidence="7" key="1">
    <citation type="submission" date="2016-04" db="UniProtKB">
        <authorList>
            <consortium name="WormBaseParasite"/>
        </authorList>
    </citation>
    <scope>IDENTIFICATION</scope>
</reference>
<evidence type="ECO:0000313" key="6">
    <source>
        <dbReference type="Proteomes" id="UP000267096"/>
    </source>
</evidence>
<protein>
    <submittedName>
        <fullName evidence="7">Nucleolar complex protein 2 homolog (inferred by orthology to a C. elegans protein)</fullName>
    </submittedName>
</protein>
<dbReference type="GO" id="GO:0005730">
    <property type="term" value="C:nucleolus"/>
    <property type="evidence" value="ECO:0007669"/>
    <property type="project" value="TreeGrafter"/>
</dbReference>
<dbReference type="GO" id="GO:0042393">
    <property type="term" value="F:histone binding"/>
    <property type="evidence" value="ECO:0007669"/>
    <property type="project" value="TreeGrafter"/>
</dbReference>